<evidence type="ECO:0000313" key="7">
    <source>
        <dbReference type="Proteomes" id="UP001501594"/>
    </source>
</evidence>
<dbReference type="EMBL" id="BAABAU010000001">
    <property type="protein sequence ID" value="GAA4266088.1"/>
    <property type="molecule type" value="Genomic_DNA"/>
</dbReference>
<feature type="compositionally biased region" description="Polar residues" evidence="1">
    <location>
        <begin position="796"/>
        <end position="814"/>
    </location>
</feature>
<dbReference type="SUPFAM" id="SSF63825">
    <property type="entry name" value="YWTD domain"/>
    <property type="match status" value="1"/>
</dbReference>
<evidence type="ECO:0000256" key="2">
    <source>
        <dbReference type="SAM" id="Phobius"/>
    </source>
</evidence>
<comment type="caution">
    <text evidence="6">The sequence shown here is derived from an EMBL/GenBank/DDBJ whole genome shotgun (WGS) entry which is preliminary data.</text>
</comment>
<dbReference type="RefSeq" id="WP_344795004.1">
    <property type="nucleotide sequence ID" value="NZ_BAABAU010000001.1"/>
</dbReference>
<dbReference type="Pfam" id="PF19076">
    <property type="entry name" value="CshA_repeat"/>
    <property type="match status" value="1"/>
</dbReference>
<keyword evidence="2" id="KW-0472">Membrane</keyword>
<feature type="compositionally biased region" description="Gly residues" evidence="1">
    <location>
        <begin position="1874"/>
        <end position="1903"/>
    </location>
</feature>
<dbReference type="Pfam" id="PF17963">
    <property type="entry name" value="Big_9"/>
    <property type="match status" value="14"/>
</dbReference>
<dbReference type="Pfam" id="PF17892">
    <property type="entry name" value="Cadherin_5"/>
    <property type="match status" value="1"/>
</dbReference>
<feature type="region of interest" description="Disordered" evidence="1">
    <location>
        <begin position="794"/>
        <end position="814"/>
    </location>
</feature>
<dbReference type="InterPro" id="IPR048834">
    <property type="entry name" value="SpaA_pre-album"/>
</dbReference>
<dbReference type="NCBIfam" id="NF012211">
    <property type="entry name" value="tand_rpt_95"/>
    <property type="match status" value="15"/>
</dbReference>
<feature type="domain" description="SpaA-like prealbumin fold" evidence="5">
    <location>
        <begin position="289"/>
        <end position="398"/>
    </location>
</feature>
<keyword evidence="2" id="KW-0812">Transmembrane</keyword>
<feature type="region of interest" description="Disordered" evidence="1">
    <location>
        <begin position="1769"/>
        <end position="1799"/>
    </location>
</feature>
<organism evidence="6 7">
    <name type="scientific">Frondihabitans peucedani</name>
    <dbReference type="NCBI Taxonomy" id="598626"/>
    <lineage>
        <taxon>Bacteria</taxon>
        <taxon>Bacillati</taxon>
        <taxon>Actinomycetota</taxon>
        <taxon>Actinomycetes</taxon>
        <taxon>Micrococcales</taxon>
        <taxon>Microbacteriaceae</taxon>
        <taxon>Frondihabitans</taxon>
    </lineage>
</organism>
<dbReference type="InterPro" id="IPR026395">
    <property type="entry name" value="CshA_fibril"/>
</dbReference>
<keyword evidence="2" id="KW-1133">Transmembrane helix</keyword>
<evidence type="ECO:0000259" key="3">
    <source>
        <dbReference type="Pfam" id="PF17892"/>
    </source>
</evidence>
<evidence type="ECO:0000259" key="4">
    <source>
        <dbReference type="Pfam" id="PF19076"/>
    </source>
</evidence>
<feature type="region of interest" description="Disordered" evidence="1">
    <location>
        <begin position="1867"/>
        <end position="1911"/>
    </location>
</feature>
<proteinExistence type="predicted"/>
<evidence type="ECO:0000256" key="1">
    <source>
        <dbReference type="SAM" id="MobiDB-lite"/>
    </source>
</evidence>
<sequence length="1970" mass="194632">MAEHAAPIPLSKRLLTFGALATSILLVGLGVTQVTTAEAASTALSCDQNTLYAINNQGAVESIAASSGTATPITQSFSPANNALAISQNGTFAYATVNATAANPNGTLTRYDPSNNTTTAITGVTVPATTYRGAVDPSTGIYYYAQGNTKTAAVYAYDPAGGGRAIGQVGYLDFAQASTGDFAFSTTGVLYAVSGNQVVRVNGKLPTTAGTTEFTTTEIAALGSVTTSPGIAFSTNGYLYVAVNGTIVQINPSSGATVGTPRTIADGSGNTFTPTDLASCNYADSISAKTSVNERWRSTDQFSLAITGNGLSYGNTATTSGTATGTQAATAGSNLVVPTSPYTVTQSAANGTNLSDYSTTWSCDTTTGRNLGSGTGQVATVNLPTDSDNDVSCLFTNTLISKHVTAADDSYSTPTDRQLTVASPGVKGNDAGTGITITGHTDPANGTLTGFDSTTGAFTYTPNSGFAGEDTFTYTEQDSSGQTVSPTVTIYVGPTAVADTGTVATGGTVTATAADGVLANDRGSKLTASNASSPAHGTVDLRADGSYTYTSTDSFSGQDTWTYDVTDAGRNTSTGTVTMTITPRAVADTLAPTTAGTATTSPASSAVGNDVGTTLTLDGVSPTSTQGGTVTTNDDKTSFTYVPADGFSGTDTFGYTVKDATGGIGAGTETIVVTPVAKDDTLPAIAHGAVTTIDVSDLLRNDLGSNLRVTGVDRPTNGQATLSDDGSTVTFTPDDGFSGSAGFTYQVTDGVSSTAATATIPVKPAPGTHQTTATSGEMDVVAAKDGLLVGAKGTDLSVSDPTTPQHGTVTVTSDGGYTYTPDAAYSGPDAFSYTVTDGSGDTSTGTVTITVLPKAHDDSLRATDAGAPVTVASSALLGNDNGLSLSIASVGDVAGGHAALNQDGTVTFTPAAGFSGPASFTYTATDGTNPSTATVSLSVKPVAAADILPSTPVTESETVPAAVLLANDKGSGLSIVSVGSPSVGGVLLNTTDGSITYTPQPGFSGIFSFDYTVQDATNQQDTATASIRVTPDAGTLSTTATAGLADSVDSAHGLLSNATGSGLQATLDTAPGHTAAHGAVTLGSGGAFVYTPTAGFSGRDSFDYVVTDASGGTGIGTVSVTVLPKALADTVQVQAGGTAKVTAAALLANDRGTGLEVTSVTAPAHGDLASNSDGSYSYTPVDGFSGSDSFGYTVTDAAGSTSSATVTVTVAVTAVADSGSTTAGRALTVAASGGVLANDTGTRLKATVAAPPRHGVLTLASDGSYSYTPDAGYSGPDSFTYTATDTSGQTATATVKLAILPSAPNGTARGLAGSVTHIDAPGVLGRSVGTGLAVTAVAGSSAPGTPVTLSDGNTVTIAADGTFDFAAAAGFSGPETITYTVTDASGQTATGQVTVTVAPRALDDAFTTPSRTALPITAAQLTGNDLGVGLTVTAVTPAASGSGSVSTLAHGTLARQSDGSFVYTPTARFSGTDSFAYTITDSFHGTSTATATILVGDLAADYTDTVLSGTPRSVSADDGLLSNASGTGLVPRIDRTVQHGSLLVRPDGSYTYTPADGFSGTDTFTYTVTDHAGQISTGLVTLTVAPTATDDAATVAAGSELTLKSPGVLGNDSGSALLVTAVGTPTAGGTVAITGHGTLDYTPKPGFSGVETVPYTITDQDGQTAHATVTITVRPRAVADAGQTVAGHALRVTATRGLLANDQGTTLRAALQTAPKHGTVTVRPDGSYVYTPTAGFSGRDTFTYSITDAAGTTTTAVATIDVLAAAEAASDTASGEPGRRVSISPLRNDTASAGANLDPSTVQLLDPATGAPTDSFTVPGKGTFAVKSGVVTFTPKGRFIGTASIGYQVSDSDDVLVASTITVTYPKAPAAGTGTTGGTSGGSSGGSSGSGGSGGSAGGGPASGGSAMATPTPAAPVSVAGTIAGSLAFTGSQGVSGIVLIGFGILMMGLALVLFRRFRRPEPGPRRTGA</sequence>
<dbReference type="Gene3D" id="2.60.40.2810">
    <property type="match status" value="2"/>
</dbReference>
<name>A0ABP8E1L6_9MICO</name>
<dbReference type="InterPro" id="IPR041690">
    <property type="entry name" value="Cadherin_5"/>
</dbReference>
<dbReference type="Pfam" id="PF20674">
    <property type="entry name" value="SpaA_3"/>
    <property type="match status" value="1"/>
</dbReference>
<accession>A0ABP8E1L6</accession>
<dbReference type="Gene3D" id="2.60.40.3440">
    <property type="match status" value="14"/>
</dbReference>
<evidence type="ECO:0008006" key="8">
    <source>
        <dbReference type="Google" id="ProtNLM"/>
    </source>
</evidence>
<protein>
    <recommendedName>
        <fullName evidence="8">CshA-type fibril repeat protein</fullName>
    </recommendedName>
</protein>
<gene>
    <name evidence="6" type="ORF">GCM10022256_17000</name>
</gene>
<reference evidence="7" key="1">
    <citation type="journal article" date="2019" name="Int. J. Syst. Evol. Microbiol.">
        <title>The Global Catalogue of Microorganisms (GCM) 10K type strain sequencing project: providing services to taxonomists for standard genome sequencing and annotation.</title>
        <authorList>
            <consortium name="The Broad Institute Genomics Platform"/>
            <consortium name="The Broad Institute Genome Sequencing Center for Infectious Disease"/>
            <person name="Wu L."/>
            <person name="Ma J."/>
        </authorList>
    </citation>
    <scope>NUCLEOTIDE SEQUENCE [LARGE SCALE GENOMIC DNA]</scope>
    <source>
        <strain evidence="7">JCM 17442</strain>
    </source>
</reference>
<evidence type="ECO:0000259" key="5">
    <source>
        <dbReference type="Pfam" id="PF20674"/>
    </source>
</evidence>
<feature type="domain" description="Cadherin-like" evidence="3">
    <location>
        <begin position="853"/>
        <end position="939"/>
    </location>
</feature>
<dbReference type="Proteomes" id="UP001501594">
    <property type="component" value="Unassembled WGS sequence"/>
</dbReference>
<feature type="transmembrane region" description="Helical" evidence="2">
    <location>
        <begin position="1935"/>
        <end position="1955"/>
    </location>
</feature>
<evidence type="ECO:0000313" key="6">
    <source>
        <dbReference type="EMBL" id="GAA4266088.1"/>
    </source>
</evidence>
<feature type="compositionally biased region" description="Polar residues" evidence="1">
    <location>
        <begin position="1785"/>
        <end position="1799"/>
    </location>
</feature>
<keyword evidence="7" id="KW-1185">Reference proteome</keyword>
<feature type="domain" description="CshA" evidence="4">
    <location>
        <begin position="1767"/>
        <end position="1854"/>
    </location>
</feature>